<dbReference type="Proteomes" id="UP001058860">
    <property type="component" value="Chromosome"/>
</dbReference>
<proteinExistence type="predicted"/>
<gene>
    <name evidence="1" type="ORF">LRS13_20940</name>
</gene>
<name>A0ABY5PER4_9ACTN</name>
<organism evidence="1 2">
    <name type="scientific">Svornostia abyssi</name>
    <dbReference type="NCBI Taxonomy" id="2898438"/>
    <lineage>
        <taxon>Bacteria</taxon>
        <taxon>Bacillati</taxon>
        <taxon>Actinomycetota</taxon>
        <taxon>Thermoleophilia</taxon>
        <taxon>Solirubrobacterales</taxon>
        <taxon>Baekduiaceae</taxon>
        <taxon>Svornostia</taxon>
    </lineage>
</organism>
<protein>
    <submittedName>
        <fullName evidence="1">Uncharacterized protein</fullName>
    </submittedName>
</protein>
<sequence>MNEARSNAYGRVLKTLEDLGPAKLQADEQELIRAAADALLFDEDGYDRLAEVEDLLERLVEAGRWTSELARQLVDDLAACGPRSGVS</sequence>
<evidence type="ECO:0000313" key="1">
    <source>
        <dbReference type="EMBL" id="UUY03116.1"/>
    </source>
</evidence>
<evidence type="ECO:0000313" key="2">
    <source>
        <dbReference type="Proteomes" id="UP001058860"/>
    </source>
</evidence>
<accession>A0ABY5PER4</accession>
<dbReference type="RefSeq" id="WP_353863627.1">
    <property type="nucleotide sequence ID" value="NZ_CP088295.1"/>
</dbReference>
<reference evidence="2" key="1">
    <citation type="submission" date="2021-11" db="EMBL/GenBank/DDBJ databases">
        <title>Cultivation dependent microbiological survey of springs from the worlds oldest radium mine currently devoted to the extraction of radon-saturated water.</title>
        <authorList>
            <person name="Kapinusova G."/>
            <person name="Smrhova T."/>
            <person name="Strejcek M."/>
            <person name="Suman J."/>
            <person name="Jani K."/>
            <person name="Pajer P."/>
            <person name="Uhlik O."/>
        </authorList>
    </citation>
    <scope>NUCLEOTIDE SEQUENCE [LARGE SCALE GENOMIC DNA]</scope>
    <source>
        <strain evidence="2">J379</strain>
    </source>
</reference>
<keyword evidence="2" id="KW-1185">Reference proteome</keyword>
<dbReference type="EMBL" id="CP088295">
    <property type="protein sequence ID" value="UUY03116.1"/>
    <property type="molecule type" value="Genomic_DNA"/>
</dbReference>